<name>A0A0A9BVR2_ARUDO</name>
<reference evidence="1" key="1">
    <citation type="submission" date="2014-09" db="EMBL/GenBank/DDBJ databases">
        <authorList>
            <person name="Magalhaes I.L.F."/>
            <person name="Oliveira U."/>
            <person name="Santos F.R."/>
            <person name="Vidigal T.H.D.A."/>
            <person name="Brescovit A.D."/>
            <person name="Santos A.J."/>
        </authorList>
    </citation>
    <scope>NUCLEOTIDE SEQUENCE</scope>
    <source>
        <tissue evidence="1">Shoot tissue taken approximately 20 cm above the soil surface</tissue>
    </source>
</reference>
<protein>
    <submittedName>
        <fullName evidence="1">Uncharacterized protein</fullName>
    </submittedName>
</protein>
<proteinExistence type="predicted"/>
<reference evidence="1" key="2">
    <citation type="journal article" date="2015" name="Data Brief">
        <title>Shoot transcriptome of the giant reed, Arundo donax.</title>
        <authorList>
            <person name="Barrero R.A."/>
            <person name="Guerrero F.D."/>
            <person name="Moolhuijzen P."/>
            <person name="Goolsby J.A."/>
            <person name="Tidwell J."/>
            <person name="Bellgard S.E."/>
            <person name="Bellgard M.I."/>
        </authorList>
    </citation>
    <scope>NUCLEOTIDE SEQUENCE</scope>
    <source>
        <tissue evidence="1">Shoot tissue taken approximately 20 cm above the soil surface</tissue>
    </source>
</reference>
<evidence type="ECO:0000313" key="1">
    <source>
        <dbReference type="EMBL" id="JAD66298.1"/>
    </source>
</evidence>
<dbReference type="AlphaFoldDB" id="A0A0A9BVR2"/>
<dbReference type="EMBL" id="GBRH01231597">
    <property type="protein sequence ID" value="JAD66298.1"/>
    <property type="molecule type" value="Transcribed_RNA"/>
</dbReference>
<accession>A0A0A9BVR2</accession>
<sequence length="51" mass="5694">MDAIVRATAATCCNAVAVSKFLTIWHISHNHDAKFGPLFFYFSSIVHLGFH</sequence>
<organism evidence="1">
    <name type="scientific">Arundo donax</name>
    <name type="common">Giant reed</name>
    <name type="synonym">Donax arundinaceus</name>
    <dbReference type="NCBI Taxonomy" id="35708"/>
    <lineage>
        <taxon>Eukaryota</taxon>
        <taxon>Viridiplantae</taxon>
        <taxon>Streptophyta</taxon>
        <taxon>Embryophyta</taxon>
        <taxon>Tracheophyta</taxon>
        <taxon>Spermatophyta</taxon>
        <taxon>Magnoliopsida</taxon>
        <taxon>Liliopsida</taxon>
        <taxon>Poales</taxon>
        <taxon>Poaceae</taxon>
        <taxon>PACMAD clade</taxon>
        <taxon>Arundinoideae</taxon>
        <taxon>Arundineae</taxon>
        <taxon>Arundo</taxon>
    </lineage>
</organism>